<keyword evidence="3" id="KW-1185">Reference proteome</keyword>
<dbReference type="STRING" id="1007099.SAMN05216287_1398"/>
<proteinExistence type="predicted"/>
<evidence type="ECO:0000313" key="2">
    <source>
        <dbReference type="EMBL" id="SDW74001.1"/>
    </source>
</evidence>
<name>A0A1H2W0F1_9PSED</name>
<dbReference type="InterPro" id="IPR037126">
    <property type="entry name" value="PdaC/RsiV-like_sf"/>
</dbReference>
<dbReference type="AlphaFoldDB" id="A0A1H2W0F1"/>
<dbReference type="Gene3D" id="3.30.565.40">
    <property type="entry name" value="Fervidobacterium nodosum Rt17-B1 like"/>
    <property type="match status" value="1"/>
</dbReference>
<organism evidence="2 3">
    <name type="scientific">Pseudomonas kuykendallii</name>
    <dbReference type="NCBI Taxonomy" id="1007099"/>
    <lineage>
        <taxon>Bacteria</taxon>
        <taxon>Pseudomonadati</taxon>
        <taxon>Pseudomonadota</taxon>
        <taxon>Gammaproteobacteria</taxon>
        <taxon>Pseudomonadales</taxon>
        <taxon>Pseudomonadaceae</taxon>
        <taxon>Pseudomonas</taxon>
    </lineage>
</organism>
<dbReference type="Gene3D" id="3.90.640.20">
    <property type="entry name" value="Heat-shock cognate protein, ATPase"/>
    <property type="match status" value="1"/>
</dbReference>
<gene>
    <name evidence="2" type="ORF">SAMN05216287_1398</name>
</gene>
<feature type="domain" description="DUF3298" evidence="1">
    <location>
        <begin position="160"/>
        <end position="235"/>
    </location>
</feature>
<dbReference type="Pfam" id="PF11738">
    <property type="entry name" value="DUF3298"/>
    <property type="match status" value="1"/>
</dbReference>
<dbReference type="EMBL" id="FNNU01000002">
    <property type="protein sequence ID" value="SDW74001.1"/>
    <property type="molecule type" value="Genomic_DNA"/>
</dbReference>
<sequence>MNSLPFAKPFCLAGLVLALGACQTFTPPPKDKPLEAQHIAWEHRSAGCQASDCALINVDTLRFIDEPALTELIEKRLLAMTDDSPDRAPAATLQDYEKEFLTRADARWATYLQAKVIDQHGPLTVVELSSYLETGGAHGMPGRGFINYDRQQDRALTLQDVLLPGQEEAFWRLAAQAHQRWLAENKFAQEPGFAANWPFQRTDNVALKKDEVLLKYPVYSIAPYAAGHPELHLPYAQLQGILQPQYLPTK</sequence>
<dbReference type="OrthoDB" id="8610451at2"/>
<dbReference type="InterPro" id="IPR021729">
    <property type="entry name" value="DUF3298"/>
</dbReference>
<protein>
    <recommendedName>
        <fullName evidence="1">DUF3298 domain-containing protein</fullName>
    </recommendedName>
</protein>
<evidence type="ECO:0000313" key="3">
    <source>
        <dbReference type="Proteomes" id="UP000243778"/>
    </source>
</evidence>
<reference evidence="3" key="1">
    <citation type="submission" date="2016-10" db="EMBL/GenBank/DDBJ databases">
        <authorList>
            <person name="Varghese N."/>
            <person name="Submissions S."/>
        </authorList>
    </citation>
    <scope>NUCLEOTIDE SEQUENCE [LARGE SCALE GENOMIC DNA]</scope>
    <source>
        <strain evidence="3">NRRL B-59562</strain>
    </source>
</reference>
<dbReference type="Proteomes" id="UP000243778">
    <property type="component" value="Unassembled WGS sequence"/>
</dbReference>
<dbReference type="RefSeq" id="WP_090225831.1">
    <property type="nucleotide sequence ID" value="NZ_FNNU01000002.1"/>
</dbReference>
<evidence type="ECO:0000259" key="1">
    <source>
        <dbReference type="Pfam" id="PF11738"/>
    </source>
</evidence>
<accession>A0A1H2W0F1</accession>